<dbReference type="EMBL" id="QTSX02005035">
    <property type="protein sequence ID" value="KAJ9061894.1"/>
    <property type="molecule type" value="Genomic_DNA"/>
</dbReference>
<organism evidence="1 2">
    <name type="scientific">Entomophthora muscae</name>
    <dbReference type="NCBI Taxonomy" id="34485"/>
    <lineage>
        <taxon>Eukaryota</taxon>
        <taxon>Fungi</taxon>
        <taxon>Fungi incertae sedis</taxon>
        <taxon>Zoopagomycota</taxon>
        <taxon>Entomophthoromycotina</taxon>
        <taxon>Entomophthoromycetes</taxon>
        <taxon>Entomophthorales</taxon>
        <taxon>Entomophthoraceae</taxon>
        <taxon>Entomophthora</taxon>
    </lineage>
</organism>
<name>A0ACC2SHP1_9FUNG</name>
<dbReference type="Proteomes" id="UP001165960">
    <property type="component" value="Unassembled WGS sequence"/>
</dbReference>
<proteinExistence type="predicted"/>
<sequence length="384" mass="43366">MNGDSSEKKENPDAEKIAFIIQSTPEYVSLYDSEEVKESWKKDFASCISAITDVTLSEYKKKVLTFLRKSISEATFTAESLNLFNSLRLFISDLFTRLIKAAETPEPSEADEFPATALLYNVDGNILFSGIKKLPGKLELPSDLQEVRIIDTHRHIVPPKLCQSCPTAGPTQVTFQSSMRLAYPAKPLYYGVYSSFAPSYDSSNSNISLGDGYDYSSLPRDKIDYELLTHEGIDYEFLLSEAEHHELTKALFPRTEKPMSPTQEPEPCLPASEKASTPSPPYGASEILLENSKRLQRLKLSQKVRMKYRDFKPNVNEIKTAFEFLHSTAKLADRVPPSKLMSEEAALRSIRRFPYKESAFKGTLVTYQPYPTSGNIWPNSPKYM</sequence>
<gene>
    <name evidence="1" type="ORF">DSO57_1016131</name>
</gene>
<comment type="caution">
    <text evidence="1">The sequence shown here is derived from an EMBL/GenBank/DDBJ whole genome shotgun (WGS) entry which is preliminary data.</text>
</comment>
<protein>
    <submittedName>
        <fullName evidence="1">Uncharacterized protein</fullName>
    </submittedName>
</protein>
<evidence type="ECO:0000313" key="2">
    <source>
        <dbReference type="Proteomes" id="UP001165960"/>
    </source>
</evidence>
<accession>A0ACC2SHP1</accession>
<reference evidence="1" key="1">
    <citation type="submission" date="2022-04" db="EMBL/GenBank/DDBJ databases">
        <title>Genome of the entomopathogenic fungus Entomophthora muscae.</title>
        <authorList>
            <person name="Elya C."/>
            <person name="Lovett B.R."/>
            <person name="Lee E."/>
            <person name="Macias A.M."/>
            <person name="Hajek A.E."/>
            <person name="De Bivort B.L."/>
            <person name="Kasson M.T."/>
            <person name="De Fine Licht H.H."/>
            <person name="Stajich J.E."/>
        </authorList>
    </citation>
    <scope>NUCLEOTIDE SEQUENCE</scope>
    <source>
        <strain evidence="1">Berkeley</strain>
    </source>
</reference>
<evidence type="ECO:0000313" key="1">
    <source>
        <dbReference type="EMBL" id="KAJ9061894.1"/>
    </source>
</evidence>
<keyword evidence="2" id="KW-1185">Reference proteome</keyword>